<evidence type="ECO:0000256" key="12">
    <source>
        <dbReference type="SAM" id="Phobius"/>
    </source>
</evidence>
<organism evidence="13 14">
    <name type="scientific">Ramazzottius varieornatus</name>
    <name type="common">Water bear</name>
    <name type="synonym">Tardigrade</name>
    <dbReference type="NCBI Taxonomy" id="947166"/>
    <lineage>
        <taxon>Eukaryota</taxon>
        <taxon>Metazoa</taxon>
        <taxon>Ecdysozoa</taxon>
        <taxon>Tardigrada</taxon>
        <taxon>Eutardigrada</taxon>
        <taxon>Parachela</taxon>
        <taxon>Hypsibioidea</taxon>
        <taxon>Ramazzottiidae</taxon>
        <taxon>Ramazzottius</taxon>
    </lineage>
</organism>
<evidence type="ECO:0000256" key="3">
    <source>
        <dbReference type="ARBA" id="ARBA00010323"/>
    </source>
</evidence>
<reference evidence="13 14" key="1">
    <citation type="journal article" date="2016" name="Nat. Commun.">
        <title>Extremotolerant tardigrade genome and improved radiotolerance of human cultured cells by tardigrade-unique protein.</title>
        <authorList>
            <person name="Hashimoto T."/>
            <person name="Horikawa D.D."/>
            <person name="Saito Y."/>
            <person name="Kuwahara H."/>
            <person name="Kozuka-Hata H."/>
            <person name="Shin-I T."/>
            <person name="Minakuchi Y."/>
            <person name="Ohishi K."/>
            <person name="Motoyama A."/>
            <person name="Aizu T."/>
            <person name="Enomoto A."/>
            <person name="Kondo K."/>
            <person name="Tanaka S."/>
            <person name="Hara Y."/>
            <person name="Koshikawa S."/>
            <person name="Sagara H."/>
            <person name="Miura T."/>
            <person name="Yokobori S."/>
            <person name="Miyagawa K."/>
            <person name="Suzuki Y."/>
            <person name="Kubo T."/>
            <person name="Oyama M."/>
            <person name="Kohara Y."/>
            <person name="Fujiyama A."/>
            <person name="Arakawa K."/>
            <person name="Katayama T."/>
            <person name="Toyoda A."/>
            <person name="Kunieda T."/>
        </authorList>
    </citation>
    <scope>NUCLEOTIDE SEQUENCE [LARGE SCALE GENOMIC DNA]</scope>
    <source>
        <strain evidence="13 14">YOKOZUNA-1</strain>
    </source>
</reference>
<feature type="transmembrane region" description="Helical" evidence="12">
    <location>
        <begin position="445"/>
        <end position="463"/>
    </location>
</feature>
<sequence>MLASLLALDLLIHFPGRPGEISLCTMQDEYQYFIALVASIALGWAIPRLPAGPPRQWMCSGMGLFLLVTFCGPQTLHPLITIFGNAAIIISVRNCHTWSTIFTFGYLAFFRSVTYFGLKETNEFCNAVQLILTLKTIGVAFEVHDTQLRRRGIAPFPSNSASFSCMKPFMDVAPSFMDIVNYCLCYIGMMTGPYFKFKTYNDMIRSHALHVMPRITMTKQRLRMVPVYMACFFILSSLFSYSMLWDDKFYEETTFLYRCFYMVALFVIFRMKLYVAWLMAESSCIMAGLGLYPAVSKPKPGYGPTEPEKLPETVDRSTEFSYETIYNIDEYEVEFVPTVRAAMKSWNMTVQYWLAWHVYRRVPYKSIRTAVVMFVSAYWHGLHGGYYVGLLTVPLMLAAEDWVPRDAPRWAKAINWFLRMRAFEYMVVGFICLTYDRTIRYWSSIYYVGHVLAIGFLVFGHVYRHFLRPKRRQDEMDATTSGAADQQLRHSDTNGNLTNPGKLHTQ</sequence>
<dbReference type="GO" id="GO:0071617">
    <property type="term" value="F:lysophospholipid acyltransferase activity"/>
    <property type="evidence" value="ECO:0007669"/>
    <property type="project" value="TreeGrafter"/>
</dbReference>
<dbReference type="PANTHER" id="PTHR13906:SF16">
    <property type="entry name" value="LYSOPHOSPHOLIPID ACYLTRANSFERASE 7"/>
    <property type="match status" value="1"/>
</dbReference>
<comment type="subcellular location">
    <subcellularLocation>
        <location evidence="1">Membrane</location>
        <topology evidence="1">Multi-pass membrane protein</topology>
    </subcellularLocation>
</comment>
<dbReference type="GO" id="GO:0030258">
    <property type="term" value="P:lipid modification"/>
    <property type="evidence" value="ECO:0007669"/>
    <property type="project" value="TreeGrafter"/>
</dbReference>
<feature type="transmembrane region" description="Helical" evidence="12">
    <location>
        <begin position="222"/>
        <end position="243"/>
    </location>
</feature>
<evidence type="ECO:0000256" key="10">
    <source>
        <dbReference type="ARBA" id="ARBA00093678"/>
    </source>
</evidence>
<evidence type="ECO:0000256" key="11">
    <source>
        <dbReference type="SAM" id="MobiDB-lite"/>
    </source>
</evidence>
<dbReference type="STRING" id="947166.A0A1D1VX96"/>
<dbReference type="GO" id="GO:0006661">
    <property type="term" value="P:phosphatidylinositol biosynthetic process"/>
    <property type="evidence" value="ECO:0007669"/>
    <property type="project" value="TreeGrafter"/>
</dbReference>
<comment type="similarity">
    <text evidence="3">Belongs to the membrane-bound acyltransferase family.</text>
</comment>
<protein>
    <recommendedName>
        <fullName evidence="10">Lysophospholipid acyltransferase 7</fullName>
    </recommendedName>
</protein>
<feature type="transmembrane region" description="Helical" evidence="12">
    <location>
        <begin position="82"/>
        <end position="109"/>
    </location>
</feature>
<evidence type="ECO:0000256" key="6">
    <source>
        <dbReference type="ARBA" id="ARBA00022989"/>
    </source>
</evidence>
<accession>A0A1D1VX96</accession>
<evidence type="ECO:0000256" key="4">
    <source>
        <dbReference type="ARBA" id="ARBA00022679"/>
    </source>
</evidence>
<dbReference type="OrthoDB" id="7663182at2759"/>
<keyword evidence="7 12" id="KW-0472">Membrane</keyword>
<dbReference type="AlphaFoldDB" id="A0A1D1VX96"/>
<dbReference type="Proteomes" id="UP000186922">
    <property type="component" value="Unassembled WGS sequence"/>
</dbReference>
<comment type="pathway">
    <text evidence="9">Phospholipid metabolism.</text>
</comment>
<evidence type="ECO:0000313" key="14">
    <source>
        <dbReference type="Proteomes" id="UP000186922"/>
    </source>
</evidence>
<keyword evidence="5 12" id="KW-0812">Transmembrane</keyword>
<keyword evidence="14" id="KW-1185">Reference proteome</keyword>
<evidence type="ECO:0000256" key="8">
    <source>
        <dbReference type="ARBA" id="ARBA00023315"/>
    </source>
</evidence>
<evidence type="ECO:0000256" key="2">
    <source>
        <dbReference type="ARBA" id="ARBA00005074"/>
    </source>
</evidence>
<name>A0A1D1VX96_RAMVA</name>
<dbReference type="EMBL" id="BDGG01000013">
    <property type="protein sequence ID" value="GAV06065.1"/>
    <property type="molecule type" value="Genomic_DNA"/>
</dbReference>
<evidence type="ECO:0000256" key="7">
    <source>
        <dbReference type="ARBA" id="ARBA00023136"/>
    </source>
</evidence>
<feature type="region of interest" description="Disordered" evidence="11">
    <location>
        <begin position="474"/>
        <end position="506"/>
    </location>
</feature>
<feature type="transmembrane region" description="Helical" evidence="12">
    <location>
        <begin position="255"/>
        <end position="273"/>
    </location>
</feature>
<evidence type="ECO:0000313" key="13">
    <source>
        <dbReference type="EMBL" id="GAV06065.1"/>
    </source>
</evidence>
<keyword evidence="8" id="KW-0012">Acyltransferase</keyword>
<feature type="compositionally biased region" description="Polar residues" evidence="11">
    <location>
        <begin position="493"/>
        <end position="506"/>
    </location>
</feature>
<dbReference type="PANTHER" id="PTHR13906">
    <property type="entry name" value="PORCUPINE"/>
    <property type="match status" value="1"/>
</dbReference>
<evidence type="ECO:0000256" key="9">
    <source>
        <dbReference type="ARBA" id="ARBA00025707"/>
    </source>
</evidence>
<dbReference type="GO" id="GO:0044233">
    <property type="term" value="C:mitochondria-associated endoplasmic reticulum membrane contact site"/>
    <property type="evidence" value="ECO:0007669"/>
    <property type="project" value="TreeGrafter"/>
</dbReference>
<dbReference type="InterPro" id="IPR049941">
    <property type="entry name" value="LPLAT_7/PORCN-like"/>
</dbReference>
<dbReference type="Pfam" id="PF03062">
    <property type="entry name" value="MBOAT"/>
    <property type="match status" value="1"/>
</dbReference>
<comment type="caution">
    <text evidence="13">The sequence shown here is derived from an EMBL/GenBank/DDBJ whole genome shotgun (WGS) entry which is preliminary data.</text>
</comment>
<keyword evidence="4" id="KW-0808">Transferase</keyword>
<feature type="transmembrane region" description="Helical" evidence="12">
    <location>
        <begin position="30"/>
        <end position="46"/>
    </location>
</feature>
<dbReference type="InterPro" id="IPR004299">
    <property type="entry name" value="MBOAT_fam"/>
</dbReference>
<gene>
    <name evidence="13" type="primary">RvY_16101-1</name>
    <name evidence="13" type="synonym">RvY_16101.1</name>
    <name evidence="13" type="ORF">RvY_16101</name>
</gene>
<evidence type="ECO:0000256" key="1">
    <source>
        <dbReference type="ARBA" id="ARBA00004141"/>
    </source>
</evidence>
<feature type="transmembrane region" description="Helical" evidence="12">
    <location>
        <begin position="58"/>
        <end position="76"/>
    </location>
</feature>
<dbReference type="GO" id="GO:0016020">
    <property type="term" value="C:membrane"/>
    <property type="evidence" value="ECO:0007669"/>
    <property type="project" value="UniProtKB-SubCell"/>
</dbReference>
<keyword evidence="6 12" id="KW-1133">Transmembrane helix</keyword>
<proteinExistence type="inferred from homology"/>
<evidence type="ECO:0000256" key="5">
    <source>
        <dbReference type="ARBA" id="ARBA00022692"/>
    </source>
</evidence>
<comment type="pathway">
    <text evidence="2">Lipid metabolism; phospholipid metabolism.</text>
</comment>